<evidence type="ECO:0000313" key="3">
    <source>
        <dbReference type="Proteomes" id="UP000717328"/>
    </source>
</evidence>
<keyword evidence="3" id="KW-1185">Reference proteome</keyword>
<evidence type="ECO:0000313" key="2">
    <source>
        <dbReference type="EMBL" id="KAG5650534.1"/>
    </source>
</evidence>
<dbReference type="AlphaFoldDB" id="A0A9P7KI59"/>
<reference evidence="2" key="2">
    <citation type="submission" date="2021-10" db="EMBL/GenBank/DDBJ databases">
        <title>Phylogenomics reveals ancestral predisposition of the termite-cultivated fungus Termitomyces towards a domesticated lifestyle.</title>
        <authorList>
            <person name="Auxier B."/>
            <person name="Grum-Grzhimaylo A."/>
            <person name="Cardenas M.E."/>
            <person name="Lodge J.D."/>
            <person name="Laessoe T."/>
            <person name="Pedersen O."/>
            <person name="Smith M.E."/>
            <person name="Kuyper T.W."/>
            <person name="Franco-Molano E.A."/>
            <person name="Baroni T.J."/>
            <person name="Aanen D.K."/>
        </authorList>
    </citation>
    <scope>NUCLEOTIDE SEQUENCE</scope>
    <source>
        <strain evidence="2">D49</strain>
    </source>
</reference>
<reference evidence="2" key="1">
    <citation type="submission" date="2021-02" db="EMBL/GenBank/DDBJ databases">
        <authorList>
            <person name="Nieuwenhuis M."/>
            <person name="Van De Peppel L.J.J."/>
        </authorList>
    </citation>
    <scope>NUCLEOTIDE SEQUENCE</scope>
    <source>
        <strain evidence="2">D49</strain>
    </source>
</reference>
<dbReference type="Pfam" id="PF13961">
    <property type="entry name" value="DUF4219"/>
    <property type="match status" value="1"/>
</dbReference>
<comment type="caution">
    <text evidence="2">The sequence shown here is derived from an EMBL/GenBank/DDBJ whole genome shotgun (WGS) entry which is preliminary data.</text>
</comment>
<organism evidence="2 3">
    <name type="scientific">Sphagnurus paluster</name>
    <dbReference type="NCBI Taxonomy" id="117069"/>
    <lineage>
        <taxon>Eukaryota</taxon>
        <taxon>Fungi</taxon>
        <taxon>Dikarya</taxon>
        <taxon>Basidiomycota</taxon>
        <taxon>Agaricomycotina</taxon>
        <taxon>Agaricomycetes</taxon>
        <taxon>Agaricomycetidae</taxon>
        <taxon>Agaricales</taxon>
        <taxon>Tricholomatineae</taxon>
        <taxon>Lyophyllaceae</taxon>
        <taxon>Sphagnurus</taxon>
    </lineage>
</organism>
<dbReference type="OrthoDB" id="3265539at2759"/>
<dbReference type="Proteomes" id="UP000717328">
    <property type="component" value="Unassembled WGS sequence"/>
</dbReference>
<dbReference type="EMBL" id="JABCKI010000423">
    <property type="protein sequence ID" value="KAG5650534.1"/>
    <property type="molecule type" value="Genomic_DNA"/>
</dbReference>
<proteinExistence type="predicted"/>
<gene>
    <name evidence="2" type="ORF">H0H81_011885</name>
</gene>
<dbReference type="InterPro" id="IPR025314">
    <property type="entry name" value="DUF4219"/>
</dbReference>
<accession>A0A9P7KI59</accession>
<protein>
    <recommendedName>
        <fullName evidence="1">DUF4219 domain-containing protein</fullName>
    </recommendedName>
</protein>
<evidence type="ECO:0000259" key="1">
    <source>
        <dbReference type="Pfam" id="PF13961"/>
    </source>
</evidence>
<sequence>MSSTLSNTAIRFPKLNNANYAKWVVCMEATLVRRGLWSVVCVHVLSFDEDGKEKATSTIAAELEVAKKKRNQTKMDEACAKLILSVESGQLSHMHSCNPTEIWETPERMHRAAGFVTSLALCCQFLTVKKLDSQPMQAWISVIQGLAFCME</sequence>
<feature type="domain" description="DUF4219" evidence="1">
    <location>
        <begin position="15"/>
        <end position="40"/>
    </location>
</feature>
<name>A0A9P7KI59_9AGAR</name>